<evidence type="ECO:0000256" key="2">
    <source>
        <dbReference type="ARBA" id="ARBA00022771"/>
    </source>
</evidence>
<proteinExistence type="predicted"/>
<organism evidence="5 6">
    <name type="scientific">Polysphondylium violaceum</name>
    <dbReference type="NCBI Taxonomy" id="133409"/>
    <lineage>
        <taxon>Eukaryota</taxon>
        <taxon>Amoebozoa</taxon>
        <taxon>Evosea</taxon>
        <taxon>Eumycetozoa</taxon>
        <taxon>Dictyostelia</taxon>
        <taxon>Dictyosteliales</taxon>
        <taxon>Dictyosteliaceae</taxon>
        <taxon>Polysphondylium</taxon>
    </lineage>
</organism>
<reference evidence="5" key="1">
    <citation type="submission" date="2020-01" db="EMBL/GenBank/DDBJ databases">
        <title>Development of genomics and gene disruption for Polysphondylium violaceum indicates a role for the polyketide synthase stlB in stalk morphogenesis.</title>
        <authorList>
            <person name="Narita B."/>
            <person name="Kawabe Y."/>
            <person name="Kin K."/>
            <person name="Saito T."/>
            <person name="Gibbs R."/>
            <person name="Kuspa A."/>
            <person name="Muzny D."/>
            <person name="Queller D."/>
            <person name="Richards S."/>
            <person name="Strassman J."/>
            <person name="Sucgang R."/>
            <person name="Worley K."/>
            <person name="Schaap P."/>
        </authorList>
    </citation>
    <scope>NUCLEOTIDE SEQUENCE</scope>
    <source>
        <strain evidence="5">QSvi11</strain>
    </source>
</reference>
<dbReference type="AlphaFoldDB" id="A0A8J4PPQ4"/>
<dbReference type="EMBL" id="AJWJ01000392">
    <property type="protein sequence ID" value="KAF2071289.1"/>
    <property type="molecule type" value="Genomic_DNA"/>
</dbReference>
<evidence type="ECO:0000313" key="6">
    <source>
        <dbReference type="Proteomes" id="UP000695562"/>
    </source>
</evidence>
<comment type="caution">
    <text evidence="5">The sequence shown here is derived from an EMBL/GenBank/DDBJ whole genome shotgun (WGS) entry which is preliminary data.</text>
</comment>
<dbReference type="Gene3D" id="3.10.20.90">
    <property type="entry name" value="Phosphatidylinositol 3-kinase Catalytic Subunit, Chain A, domain 1"/>
    <property type="match status" value="1"/>
</dbReference>
<dbReference type="Pfam" id="PF00789">
    <property type="entry name" value="UBX"/>
    <property type="match status" value="1"/>
</dbReference>
<dbReference type="InterPro" id="IPR035896">
    <property type="entry name" value="AN1-like_Znf"/>
</dbReference>
<evidence type="ECO:0000256" key="3">
    <source>
        <dbReference type="ARBA" id="ARBA00022833"/>
    </source>
</evidence>
<evidence type="ECO:0000313" key="5">
    <source>
        <dbReference type="EMBL" id="KAF2071289.1"/>
    </source>
</evidence>
<keyword evidence="6" id="KW-1185">Reference proteome</keyword>
<dbReference type="Pfam" id="PF01428">
    <property type="entry name" value="zf-AN1"/>
    <property type="match status" value="1"/>
</dbReference>
<accession>A0A8J4PPQ4</accession>
<dbReference type="SUPFAM" id="SSF54236">
    <property type="entry name" value="Ubiquitin-like"/>
    <property type="match status" value="1"/>
</dbReference>
<dbReference type="Gene3D" id="4.10.1110.10">
    <property type="entry name" value="AN1-like Zinc finger"/>
    <property type="match status" value="1"/>
</dbReference>
<dbReference type="PROSITE" id="PS50033">
    <property type="entry name" value="UBX"/>
    <property type="match status" value="1"/>
</dbReference>
<dbReference type="InterPro" id="IPR001012">
    <property type="entry name" value="UBX_dom"/>
</dbReference>
<keyword evidence="2" id="KW-0863">Zinc-finger</keyword>
<keyword evidence="1" id="KW-0479">Metal-binding</keyword>
<feature type="domain" description="UBX" evidence="4">
    <location>
        <begin position="78"/>
        <end position="151"/>
    </location>
</feature>
<dbReference type="InterPro" id="IPR029071">
    <property type="entry name" value="Ubiquitin-like_domsf"/>
</dbReference>
<evidence type="ECO:0000256" key="1">
    <source>
        <dbReference type="ARBA" id="ARBA00022723"/>
    </source>
</evidence>
<keyword evidence="3" id="KW-0862">Zinc</keyword>
<evidence type="ECO:0000259" key="4">
    <source>
        <dbReference type="PROSITE" id="PS50033"/>
    </source>
</evidence>
<gene>
    <name evidence="5" type="ORF">CYY_007396</name>
</gene>
<dbReference type="InterPro" id="IPR000058">
    <property type="entry name" value="Znf_AN1"/>
</dbReference>
<dbReference type="Proteomes" id="UP000695562">
    <property type="component" value="Unassembled WGS sequence"/>
</dbReference>
<dbReference type="GO" id="GO:0008270">
    <property type="term" value="F:zinc ion binding"/>
    <property type="evidence" value="ECO:0007669"/>
    <property type="project" value="UniProtKB-KW"/>
</dbReference>
<sequence>MQLNNNNCSYSINSTSITLRKLDSFEEIISRDDSFYKLKFQCSYSNCRANDEITCDLCNNKHCINHSQPSLHKCPFDYKNTTVEIKIIQTNGKSIKNIFQENELLENVQEFINRNRTDCSNRPYTVVLANNSTNITFTRDDLKKTLAQLNFNLSNNKITLKMIPLRKKSSQNLIIKRNNNIINNNIKKQFTNYFSKIFK</sequence>
<protein>
    <recommendedName>
        <fullName evidence="4">UBX domain-containing protein</fullName>
    </recommendedName>
</protein>
<dbReference type="SUPFAM" id="SSF118310">
    <property type="entry name" value="AN1-like Zinc finger"/>
    <property type="match status" value="1"/>
</dbReference>
<name>A0A8J4PPQ4_9MYCE</name>